<dbReference type="PANTHER" id="PTHR10916:SF0">
    <property type="entry name" value="LARGE RIBOSOMAL SUBUNIT PROTEIN UL29C"/>
    <property type="match status" value="1"/>
</dbReference>
<proteinExistence type="inferred from homology"/>
<reference evidence="5" key="1">
    <citation type="journal article" date="2005" name="Environ. Microbiol.">
        <title>Genetic and functional properties of uncultivated thermophilic crenarchaeotes from a subsurface gold mine as revealed by analysis of genome fragments.</title>
        <authorList>
            <person name="Nunoura T."/>
            <person name="Hirayama H."/>
            <person name="Takami H."/>
            <person name="Oida H."/>
            <person name="Nishi S."/>
            <person name="Shimamura S."/>
            <person name="Suzuki Y."/>
            <person name="Inagaki F."/>
            <person name="Takai K."/>
            <person name="Nealson K.H."/>
            <person name="Horikoshi K."/>
        </authorList>
    </citation>
    <scope>NUCLEOTIDE SEQUENCE</scope>
</reference>
<organism evidence="5">
    <name type="scientific">uncultured prokaryote</name>
    <dbReference type="NCBI Taxonomy" id="198431"/>
    <lineage>
        <taxon>unclassified sequences</taxon>
        <taxon>environmental samples</taxon>
    </lineage>
</organism>
<dbReference type="Pfam" id="PF00831">
    <property type="entry name" value="Ribosomal_L29"/>
    <property type="match status" value="1"/>
</dbReference>
<dbReference type="PANTHER" id="PTHR10916">
    <property type="entry name" value="60S RIBOSOMAL PROTEIN L35/50S RIBOSOMAL PROTEIN L29"/>
    <property type="match status" value="1"/>
</dbReference>
<gene>
    <name evidence="5" type="ORF">HGMM_F38G10C25</name>
</gene>
<dbReference type="GO" id="GO:0003735">
    <property type="term" value="F:structural constituent of ribosome"/>
    <property type="evidence" value="ECO:0007669"/>
    <property type="project" value="InterPro"/>
</dbReference>
<reference evidence="5" key="2">
    <citation type="journal article" date="2012" name="PLoS ONE">
        <title>A Deeply Branching Thermophilic Bacterium with an Ancient Acetyl-CoA Pathway Dominates a Subsurface Ecosystem.</title>
        <authorList>
            <person name="Takami H."/>
            <person name="Noguchi H."/>
            <person name="Takaki Y."/>
            <person name="Uchiyama I."/>
            <person name="Toyoda A."/>
            <person name="Nishi S."/>
            <person name="Chee G.-J."/>
            <person name="Arai W."/>
            <person name="Nunoura T."/>
            <person name="Itoh T."/>
            <person name="Hattori M."/>
            <person name="Takai K."/>
        </authorList>
    </citation>
    <scope>NUCLEOTIDE SEQUENCE</scope>
</reference>
<dbReference type="EMBL" id="AP011748">
    <property type="protein sequence ID" value="BAL56475.1"/>
    <property type="molecule type" value="Genomic_DNA"/>
</dbReference>
<dbReference type="SUPFAM" id="SSF46561">
    <property type="entry name" value="Ribosomal protein L29 (L29p)"/>
    <property type="match status" value="1"/>
</dbReference>
<accession>H5SJY9</accession>
<dbReference type="HAMAP" id="MF_00374">
    <property type="entry name" value="Ribosomal_uL29"/>
    <property type="match status" value="1"/>
</dbReference>
<keyword evidence="3" id="KW-0687">Ribonucleoprotein</keyword>
<dbReference type="InterPro" id="IPR036049">
    <property type="entry name" value="Ribosomal_uL29_sf"/>
</dbReference>
<dbReference type="NCBIfam" id="TIGR00012">
    <property type="entry name" value="L29"/>
    <property type="match status" value="1"/>
</dbReference>
<keyword evidence="2 5" id="KW-0689">Ribosomal protein</keyword>
<evidence type="ECO:0000256" key="3">
    <source>
        <dbReference type="ARBA" id="ARBA00023274"/>
    </source>
</evidence>
<comment type="similarity">
    <text evidence="1">Belongs to the universal ribosomal protein uL29 family.</text>
</comment>
<evidence type="ECO:0000256" key="1">
    <source>
        <dbReference type="ARBA" id="ARBA00009254"/>
    </source>
</evidence>
<evidence type="ECO:0000256" key="4">
    <source>
        <dbReference type="SAM" id="Coils"/>
    </source>
</evidence>
<feature type="coiled-coil region" evidence="4">
    <location>
        <begin position="14"/>
        <end position="66"/>
    </location>
</feature>
<dbReference type="AlphaFoldDB" id="H5SJY9"/>
<dbReference type="InterPro" id="IPR001854">
    <property type="entry name" value="Ribosomal_uL29"/>
</dbReference>
<keyword evidence="4" id="KW-0175">Coiled coil</keyword>
<protein>
    <submittedName>
        <fullName evidence="5">50S ribosomal protein L29</fullName>
    </submittedName>
</protein>
<dbReference type="Gene3D" id="1.10.287.310">
    <property type="match status" value="1"/>
</dbReference>
<dbReference type="GO" id="GO:1990904">
    <property type="term" value="C:ribonucleoprotein complex"/>
    <property type="evidence" value="ECO:0007669"/>
    <property type="project" value="UniProtKB-KW"/>
</dbReference>
<evidence type="ECO:0000256" key="2">
    <source>
        <dbReference type="ARBA" id="ARBA00022980"/>
    </source>
</evidence>
<dbReference type="CDD" id="cd00427">
    <property type="entry name" value="Ribosomal_L29_HIP"/>
    <property type="match status" value="1"/>
</dbReference>
<evidence type="ECO:0000313" key="5">
    <source>
        <dbReference type="EMBL" id="BAL56475.1"/>
    </source>
</evidence>
<name>H5SJY9_9ZZZZ</name>
<dbReference type="InterPro" id="IPR050063">
    <property type="entry name" value="Ribosomal_protein_uL29"/>
</dbReference>
<sequence length="70" mass="8608">MKPLKPDQLRRMTTQELEQELEKLRNELYRLRVQQAVRQIKDTAALRITRRNIARLQTILNEKRRQPEQR</sequence>